<dbReference type="InterPro" id="IPR003838">
    <property type="entry name" value="ABC3_permease_C"/>
</dbReference>
<dbReference type="Pfam" id="PF02687">
    <property type="entry name" value="FtsX"/>
    <property type="match status" value="1"/>
</dbReference>
<dbReference type="InterPro" id="IPR025857">
    <property type="entry name" value="MacB_PCD"/>
</dbReference>
<feature type="domain" description="ABC3 transporter permease C-terminal" evidence="7">
    <location>
        <begin position="265"/>
        <end position="378"/>
    </location>
</feature>
<keyword evidence="4 6" id="KW-1133">Transmembrane helix</keyword>
<dbReference type="InterPro" id="IPR051125">
    <property type="entry name" value="ABC-4/HrtB_transporter"/>
</dbReference>
<dbReference type="PANTHER" id="PTHR43738">
    <property type="entry name" value="ABC TRANSPORTER, MEMBRANE PROTEIN"/>
    <property type="match status" value="1"/>
</dbReference>
<evidence type="ECO:0000313" key="9">
    <source>
        <dbReference type="EMBL" id="ORE86383.1"/>
    </source>
</evidence>
<evidence type="ECO:0000256" key="6">
    <source>
        <dbReference type="SAM" id="Phobius"/>
    </source>
</evidence>
<dbReference type="PANTHER" id="PTHR43738:SF3">
    <property type="entry name" value="ABC TRANSPORTER PERMEASE"/>
    <property type="match status" value="1"/>
</dbReference>
<evidence type="ECO:0000256" key="2">
    <source>
        <dbReference type="ARBA" id="ARBA00022475"/>
    </source>
</evidence>
<protein>
    <submittedName>
        <fullName evidence="9">ABC transporter permease</fullName>
    </submittedName>
</protein>
<evidence type="ECO:0000259" key="7">
    <source>
        <dbReference type="Pfam" id="PF02687"/>
    </source>
</evidence>
<dbReference type="Proteomes" id="UP000192342">
    <property type="component" value="Unassembled WGS sequence"/>
</dbReference>
<dbReference type="EMBL" id="AQQV01000003">
    <property type="protein sequence ID" value="ORE86383.1"/>
    <property type="molecule type" value="Genomic_DNA"/>
</dbReference>
<feature type="transmembrane region" description="Helical" evidence="6">
    <location>
        <begin position="298"/>
        <end position="331"/>
    </location>
</feature>
<feature type="transmembrane region" description="Helical" evidence="6">
    <location>
        <begin position="258"/>
        <end position="277"/>
    </location>
</feature>
<comment type="caution">
    <text evidence="9">The sequence shown here is derived from an EMBL/GenBank/DDBJ whole genome shotgun (WGS) entry which is preliminary data.</text>
</comment>
<keyword evidence="2" id="KW-1003">Cell membrane</keyword>
<keyword evidence="3 6" id="KW-0812">Transmembrane</keyword>
<dbReference type="Pfam" id="PF12704">
    <property type="entry name" value="MacB_PCD"/>
    <property type="match status" value="1"/>
</dbReference>
<dbReference type="RefSeq" id="WP_083562692.1">
    <property type="nucleotide sequence ID" value="NZ_AQQV01000003.1"/>
</dbReference>
<sequence length="387" mass="42766">MKYLPLVWAALWRRKPRTILTMLSVVVAFLLYGLLTAVNAAFNTGVELSGADRLVTTGKYSITQVLPYGYWQQVKNMDGVEQVTFASWFGGYYQEEFNFFPQFPVDPQSYFDVYSELTIDEDQLRAFVTTRTGAVVSKTLADRYGWSLGDRIPITAGIWPLADGSNSWEFDLVGIFDTRDPAARSQHEYMLMQHEYFDEARQFGQGTVGWFISQIRDPEQAGQIAQAIDAQFANSPNETRSDTEKAFNQSFLKQMGDIGLIIQSILGAVFFTLLFLTGNTMMQSVRERIGELAVLKTIGFSGGSLLMIVLAEALLLTLMAALIGLGLAAFLLPGLAENMPGFSGLALDLEAWITALLLALLLALIVGLPPALRAQRLSIVDALSEHA</sequence>
<reference evidence="9 10" key="1">
    <citation type="submission" date="2013-04" db="EMBL/GenBank/DDBJ databases">
        <title>Oceanococcus atlanticus 22II-S10r2 Genome Sequencing.</title>
        <authorList>
            <person name="Lai Q."/>
            <person name="Li G."/>
            <person name="Shao Z."/>
        </authorList>
    </citation>
    <scope>NUCLEOTIDE SEQUENCE [LARGE SCALE GENOMIC DNA]</scope>
    <source>
        <strain evidence="9 10">22II-S10r2</strain>
    </source>
</reference>
<dbReference type="OrthoDB" id="9775474at2"/>
<dbReference type="STRING" id="1317117.ATO7_13838"/>
<dbReference type="GO" id="GO:0005886">
    <property type="term" value="C:plasma membrane"/>
    <property type="evidence" value="ECO:0007669"/>
    <property type="project" value="UniProtKB-SubCell"/>
</dbReference>
<dbReference type="AlphaFoldDB" id="A0A1Y1SCV0"/>
<keyword evidence="10" id="KW-1185">Reference proteome</keyword>
<feature type="domain" description="MacB-like periplasmic core" evidence="8">
    <location>
        <begin position="18"/>
        <end position="230"/>
    </location>
</feature>
<evidence type="ECO:0000256" key="4">
    <source>
        <dbReference type="ARBA" id="ARBA00022989"/>
    </source>
</evidence>
<evidence type="ECO:0000256" key="1">
    <source>
        <dbReference type="ARBA" id="ARBA00004651"/>
    </source>
</evidence>
<accession>A0A1Y1SCV0</accession>
<name>A0A1Y1SCV0_9GAMM</name>
<organism evidence="9 10">
    <name type="scientific">Oceanococcus atlanticus</name>
    <dbReference type="NCBI Taxonomy" id="1317117"/>
    <lineage>
        <taxon>Bacteria</taxon>
        <taxon>Pseudomonadati</taxon>
        <taxon>Pseudomonadota</taxon>
        <taxon>Gammaproteobacteria</taxon>
        <taxon>Chromatiales</taxon>
        <taxon>Oceanococcaceae</taxon>
        <taxon>Oceanococcus</taxon>
    </lineage>
</organism>
<feature type="transmembrane region" description="Helical" evidence="6">
    <location>
        <begin position="351"/>
        <end position="372"/>
    </location>
</feature>
<gene>
    <name evidence="9" type="ORF">ATO7_13838</name>
</gene>
<evidence type="ECO:0000313" key="10">
    <source>
        <dbReference type="Proteomes" id="UP000192342"/>
    </source>
</evidence>
<evidence type="ECO:0000259" key="8">
    <source>
        <dbReference type="Pfam" id="PF12704"/>
    </source>
</evidence>
<proteinExistence type="predicted"/>
<comment type="subcellular location">
    <subcellularLocation>
        <location evidence="1">Cell membrane</location>
        <topology evidence="1">Multi-pass membrane protein</topology>
    </subcellularLocation>
</comment>
<evidence type="ECO:0000256" key="3">
    <source>
        <dbReference type="ARBA" id="ARBA00022692"/>
    </source>
</evidence>
<evidence type="ECO:0000256" key="5">
    <source>
        <dbReference type="ARBA" id="ARBA00023136"/>
    </source>
</evidence>
<keyword evidence="5 6" id="KW-0472">Membrane</keyword>